<accession>A0ACB7STM2</accession>
<reference evidence="1" key="1">
    <citation type="submission" date="2020-05" db="EMBL/GenBank/DDBJ databases">
        <title>Large-scale comparative analyses of tick genomes elucidate their genetic diversity and vector capacities.</title>
        <authorList>
            <person name="Jia N."/>
            <person name="Wang J."/>
            <person name="Shi W."/>
            <person name="Du L."/>
            <person name="Sun Y."/>
            <person name="Zhan W."/>
            <person name="Jiang J."/>
            <person name="Wang Q."/>
            <person name="Zhang B."/>
            <person name="Ji P."/>
            <person name="Sakyi L.B."/>
            <person name="Cui X."/>
            <person name="Yuan T."/>
            <person name="Jiang B."/>
            <person name="Yang W."/>
            <person name="Lam T.T.-Y."/>
            <person name="Chang Q."/>
            <person name="Ding S."/>
            <person name="Wang X."/>
            <person name="Zhu J."/>
            <person name="Ruan X."/>
            <person name="Zhao L."/>
            <person name="Wei J."/>
            <person name="Que T."/>
            <person name="Du C."/>
            <person name="Cheng J."/>
            <person name="Dai P."/>
            <person name="Han X."/>
            <person name="Huang E."/>
            <person name="Gao Y."/>
            <person name="Liu J."/>
            <person name="Shao H."/>
            <person name="Ye R."/>
            <person name="Li L."/>
            <person name="Wei W."/>
            <person name="Wang X."/>
            <person name="Wang C."/>
            <person name="Yang T."/>
            <person name="Huo Q."/>
            <person name="Li W."/>
            <person name="Guo W."/>
            <person name="Chen H."/>
            <person name="Zhou L."/>
            <person name="Ni X."/>
            <person name="Tian J."/>
            <person name="Zhou Y."/>
            <person name="Sheng Y."/>
            <person name="Liu T."/>
            <person name="Pan Y."/>
            <person name="Xia L."/>
            <person name="Li J."/>
            <person name="Zhao F."/>
            <person name="Cao W."/>
        </authorList>
    </citation>
    <scope>NUCLEOTIDE SEQUENCE</scope>
    <source>
        <strain evidence="1">Hyas-2018</strain>
    </source>
</reference>
<organism evidence="1 2">
    <name type="scientific">Hyalomma asiaticum</name>
    <name type="common">Tick</name>
    <dbReference type="NCBI Taxonomy" id="266040"/>
    <lineage>
        <taxon>Eukaryota</taxon>
        <taxon>Metazoa</taxon>
        <taxon>Ecdysozoa</taxon>
        <taxon>Arthropoda</taxon>
        <taxon>Chelicerata</taxon>
        <taxon>Arachnida</taxon>
        <taxon>Acari</taxon>
        <taxon>Parasitiformes</taxon>
        <taxon>Ixodida</taxon>
        <taxon>Ixodoidea</taxon>
        <taxon>Ixodidae</taxon>
        <taxon>Hyalomminae</taxon>
        <taxon>Hyalomma</taxon>
    </lineage>
</organism>
<proteinExistence type="predicted"/>
<dbReference type="Proteomes" id="UP000821845">
    <property type="component" value="Chromosome 2"/>
</dbReference>
<gene>
    <name evidence="1" type="ORF">HPB50_000109</name>
</gene>
<dbReference type="EMBL" id="CM023482">
    <property type="protein sequence ID" value="KAH6937422.1"/>
    <property type="molecule type" value="Genomic_DNA"/>
</dbReference>
<comment type="caution">
    <text evidence="1">The sequence shown here is derived from an EMBL/GenBank/DDBJ whole genome shotgun (WGS) entry which is preliminary data.</text>
</comment>
<keyword evidence="2" id="KW-1185">Reference proteome</keyword>
<name>A0ACB7STM2_HYAAI</name>
<sequence>MKKKNKKERCLVATMGHYICKETMDPRTGLTPTEIRLIKKTWRSFCDSNRDYGVLILQAFFTKQPDTVHLFPHFRGKPARSLPEDLDFRMHACAFGCQLTAMVENCDDVELLEALVRKNAQAHRKHLGVTPTHFRVMTKAIMDVLQAKISKLMKRDVVSAWEKLFTFIVTVTAIVFESSIVASDVKKKSEDDVGIARAPSKVLSQQKSKVLSAPSLASTRSPYIKKSQGSSSKSCLAKSQQPYAQITTAVVPYEQHSENCAPQEGTSASSATGKMPKSKSSLKEQLRAMGKII</sequence>
<evidence type="ECO:0000313" key="2">
    <source>
        <dbReference type="Proteomes" id="UP000821845"/>
    </source>
</evidence>
<protein>
    <submittedName>
        <fullName evidence="1">Uncharacterized protein</fullName>
    </submittedName>
</protein>
<evidence type="ECO:0000313" key="1">
    <source>
        <dbReference type="EMBL" id="KAH6937422.1"/>
    </source>
</evidence>